<keyword evidence="3" id="KW-1185">Reference proteome</keyword>
<dbReference type="AlphaFoldDB" id="J0WUL0"/>
<dbReference type="Proteomes" id="UP000006514">
    <property type="component" value="Unassembled WGS sequence"/>
</dbReference>
<evidence type="ECO:0000313" key="2">
    <source>
        <dbReference type="EMBL" id="EJD37631.1"/>
    </source>
</evidence>
<feature type="compositionally biased region" description="Basic and acidic residues" evidence="1">
    <location>
        <begin position="135"/>
        <end position="149"/>
    </location>
</feature>
<feature type="region of interest" description="Disordered" evidence="1">
    <location>
        <begin position="331"/>
        <end position="376"/>
    </location>
</feature>
<sequence>MFGLAHDDWVPACLAPAVRSGIYTYHGRTGLAVNGVPRCPKTQLLEHLAFVDPGPALTKKGKPRVRQPPRPQDQSVEFYRAQMVHYGLASQNATREAAKVALGATKLAVPNALLEIEAKLKKLYDAENDKMRRAAIDKQRAEEAAEDARRKKRDRDEEDLIKNVLGDQPPGKRAKAGKPKASNRPINLDTVSGVYTLVAPKVASNWETPYDGIIFKLALSPKRSHIWGSFDFGPFEGTLRSTSSLTAPDGTIRFHWRGRDTGSGESTYGPDNVGSIQFLPGGKIKGELVWDCCSGAIAFAGVRNSEKTLNTEDEDDVRGWKDEYWRLNEENYEHESRARWPGGRSYSPSGSREPNSDTEEENSDNQSADGYEDCGF</sequence>
<evidence type="ECO:0000313" key="3">
    <source>
        <dbReference type="Proteomes" id="UP000006514"/>
    </source>
</evidence>
<feature type="compositionally biased region" description="Low complexity" evidence="1">
    <location>
        <begin position="339"/>
        <end position="353"/>
    </location>
</feature>
<dbReference type="KEGG" id="adl:AURDEDRAFT_173294"/>
<dbReference type="EMBL" id="JH687837">
    <property type="protein sequence ID" value="EJD37631.1"/>
    <property type="molecule type" value="Genomic_DNA"/>
</dbReference>
<dbReference type="InParanoid" id="J0WUL0"/>
<name>J0WUL0_AURST</name>
<reference evidence="3" key="1">
    <citation type="journal article" date="2012" name="Science">
        <title>The Paleozoic origin of enzymatic lignin decomposition reconstructed from 31 fungal genomes.</title>
        <authorList>
            <person name="Floudas D."/>
            <person name="Binder M."/>
            <person name="Riley R."/>
            <person name="Barry K."/>
            <person name="Blanchette R.A."/>
            <person name="Henrissat B."/>
            <person name="Martinez A.T."/>
            <person name="Otillar R."/>
            <person name="Spatafora J.W."/>
            <person name="Yadav J.S."/>
            <person name="Aerts A."/>
            <person name="Benoit I."/>
            <person name="Boyd A."/>
            <person name="Carlson A."/>
            <person name="Copeland A."/>
            <person name="Coutinho P.M."/>
            <person name="de Vries R.P."/>
            <person name="Ferreira P."/>
            <person name="Findley K."/>
            <person name="Foster B."/>
            <person name="Gaskell J."/>
            <person name="Glotzer D."/>
            <person name="Gorecki P."/>
            <person name="Heitman J."/>
            <person name="Hesse C."/>
            <person name="Hori C."/>
            <person name="Igarashi K."/>
            <person name="Jurgens J.A."/>
            <person name="Kallen N."/>
            <person name="Kersten P."/>
            <person name="Kohler A."/>
            <person name="Kuees U."/>
            <person name="Kumar T.K.A."/>
            <person name="Kuo A."/>
            <person name="LaButti K."/>
            <person name="Larrondo L.F."/>
            <person name="Lindquist E."/>
            <person name="Ling A."/>
            <person name="Lombard V."/>
            <person name="Lucas S."/>
            <person name="Lundell T."/>
            <person name="Martin R."/>
            <person name="McLaughlin D.J."/>
            <person name="Morgenstern I."/>
            <person name="Morin E."/>
            <person name="Murat C."/>
            <person name="Nagy L.G."/>
            <person name="Nolan M."/>
            <person name="Ohm R.A."/>
            <person name="Patyshakuliyeva A."/>
            <person name="Rokas A."/>
            <person name="Ruiz-Duenas F.J."/>
            <person name="Sabat G."/>
            <person name="Salamov A."/>
            <person name="Samejima M."/>
            <person name="Schmutz J."/>
            <person name="Slot J.C."/>
            <person name="St John F."/>
            <person name="Stenlid J."/>
            <person name="Sun H."/>
            <person name="Sun S."/>
            <person name="Syed K."/>
            <person name="Tsang A."/>
            <person name="Wiebenga A."/>
            <person name="Young D."/>
            <person name="Pisabarro A."/>
            <person name="Eastwood D.C."/>
            <person name="Martin F."/>
            <person name="Cullen D."/>
            <person name="Grigoriev I.V."/>
            <person name="Hibbett D.S."/>
        </authorList>
    </citation>
    <scope>NUCLEOTIDE SEQUENCE [LARGE SCALE GENOMIC DNA]</scope>
    <source>
        <strain evidence="3">TFB10046</strain>
    </source>
</reference>
<organism evidence="2 3">
    <name type="scientific">Auricularia subglabra (strain TFB-10046 / SS5)</name>
    <name type="common">White-rot fungus</name>
    <name type="synonym">Auricularia delicata (strain TFB10046)</name>
    <dbReference type="NCBI Taxonomy" id="717982"/>
    <lineage>
        <taxon>Eukaryota</taxon>
        <taxon>Fungi</taxon>
        <taxon>Dikarya</taxon>
        <taxon>Basidiomycota</taxon>
        <taxon>Agaricomycotina</taxon>
        <taxon>Agaricomycetes</taxon>
        <taxon>Auriculariales</taxon>
        <taxon>Auriculariaceae</taxon>
        <taxon>Auricularia</taxon>
    </lineage>
</organism>
<protein>
    <submittedName>
        <fullName evidence="2">Uncharacterized protein</fullName>
    </submittedName>
</protein>
<feature type="region of interest" description="Disordered" evidence="1">
    <location>
        <begin position="135"/>
        <end position="185"/>
    </location>
</feature>
<gene>
    <name evidence="2" type="ORF">AURDEDRAFT_173294</name>
</gene>
<proteinExistence type="predicted"/>
<accession>J0WUL0</accession>
<evidence type="ECO:0000256" key="1">
    <source>
        <dbReference type="SAM" id="MobiDB-lite"/>
    </source>
</evidence>
<dbReference type="eggNOG" id="ENOG502SS7G">
    <property type="taxonomic scope" value="Eukaryota"/>
</dbReference>
<dbReference type="OrthoDB" id="4121058at2759"/>